<organism evidence="2 3">
    <name type="scientific">Phenylobacterium glaciei</name>
    <dbReference type="NCBI Taxonomy" id="2803784"/>
    <lineage>
        <taxon>Bacteria</taxon>
        <taxon>Pseudomonadati</taxon>
        <taxon>Pseudomonadota</taxon>
        <taxon>Alphaproteobacteria</taxon>
        <taxon>Caulobacterales</taxon>
        <taxon>Caulobacteraceae</taxon>
        <taxon>Phenylobacterium</taxon>
    </lineage>
</organism>
<evidence type="ECO:0000313" key="2">
    <source>
        <dbReference type="EMBL" id="MBR7617883.1"/>
    </source>
</evidence>
<proteinExistence type="predicted"/>
<protein>
    <submittedName>
        <fullName evidence="2">Uncharacterized protein</fullName>
    </submittedName>
</protein>
<feature type="chain" id="PRO_5037597989" evidence="1">
    <location>
        <begin position="25"/>
        <end position="127"/>
    </location>
</feature>
<name>A0A941HUR4_9CAUL</name>
<gene>
    <name evidence="2" type="ORF">JKL49_00660</name>
</gene>
<keyword evidence="1" id="KW-0732">Signal</keyword>
<feature type="signal peptide" evidence="1">
    <location>
        <begin position="1"/>
        <end position="24"/>
    </location>
</feature>
<sequence>MFNRTVMALVGAVLIASAGSMAHAQTTKKTTDFTVRSETSALASPQAAKALKFDARKGRWGITLNLQEPDGRDTQWNDVQAGAYFRVTPSLRVGGAVALGEKETPMYKKTEPQDGAPRVRLETAFKF</sequence>
<dbReference type="InterPro" id="IPR048887">
    <property type="entry name" value="NtrZ-like"/>
</dbReference>
<comment type="caution">
    <text evidence="2">The sequence shown here is derived from an EMBL/GenBank/DDBJ whole genome shotgun (WGS) entry which is preliminary data.</text>
</comment>
<dbReference type="Proteomes" id="UP000622580">
    <property type="component" value="Unassembled WGS sequence"/>
</dbReference>
<reference evidence="2" key="1">
    <citation type="submission" date="2021-04" db="EMBL/GenBank/DDBJ databases">
        <title>Draft genome assembly of strain Phenylobacterium sp. 20VBR1 using MiniION and Illumina platforms.</title>
        <authorList>
            <person name="Thomas F.A."/>
            <person name="Krishnan K.P."/>
            <person name="Sinha R.K."/>
        </authorList>
    </citation>
    <scope>NUCLEOTIDE SEQUENCE</scope>
    <source>
        <strain evidence="2">20VBR1</strain>
    </source>
</reference>
<keyword evidence="3" id="KW-1185">Reference proteome</keyword>
<evidence type="ECO:0000313" key="3">
    <source>
        <dbReference type="Proteomes" id="UP000622580"/>
    </source>
</evidence>
<dbReference type="Pfam" id="PF20841">
    <property type="entry name" value="NtrZ"/>
    <property type="match status" value="1"/>
</dbReference>
<dbReference type="AlphaFoldDB" id="A0A941HUR4"/>
<dbReference type="EMBL" id="JAGSGD010000001">
    <property type="protein sequence ID" value="MBR7617883.1"/>
    <property type="molecule type" value="Genomic_DNA"/>
</dbReference>
<dbReference type="RefSeq" id="WP_215337468.1">
    <property type="nucleotide sequence ID" value="NZ_JAGSGD010000001.1"/>
</dbReference>
<accession>A0A941HUR4</accession>
<evidence type="ECO:0000256" key="1">
    <source>
        <dbReference type="SAM" id="SignalP"/>
    </source>
</evidence>